<evidence type="ECO:0000256" key="1">
    <source>
        <dbReference type="SAM" id="SignalP"/>
    </source>
</evidence>
<organism evidence="2">
    <name type="scientific">Gordonia sp. MP11Mi</name>
    <dbReference type="NCBI Taxonomy" id="3022769"/>
    <lineage>
        <taxon>Bacteria</taxon>
        <taxon>Bacillati</taxon>
        <taxon>Actinomycetota</taxon>
        <taxon>Actinomycetes</taxon>
        <taxon>Mycobacteriales</taxon>
        <taxon>Gordoniaceae</taxon>
        <taxon>Gordonia</taxon>
    </lineage>
</organism>
<accession>A0AA97CXV5</accession>
<feature type="chain" id="PRO_5041639537" description="Secreted protein" evidence="1">
    <location>
        <begin position="23"/>
        <end position="408"/>
    </location>
</feature>
<name>A0AA97CXV5_9ACTN</name>
<dbReference type="EMBL" id="CP128986">
    <property type="protein sequence ID" value="WOC13832.1"/>
    <property type="molecule type" value="Genomic_DNA"/>
</dbReference>
<dbReference type="PROSITE" id="PS51257">
    <property type="entry name" value="PROKAR_LIPOPROTEIN"/>
    <property type="match status" value="1"/>
</dbReference>
<dbReference type="RefSeq" id="WP_420039621.1">
    <property type="nucleotide sequence ID" value="NZ_CP128986.1"/>
</dbReference>
<proteinExistence type="predicted"/>
<reference evidence="2" key="1">
    <citation type="submission" date="2023-06" db="EMBL/GenBank/DDBJ databases">
        <title>Gordonia sp. nov. and Pseudochrobactrum sp. nov., two species isolated from the burying beetle Nicrophorus vespilloides.</title>
        <authorList>
            <person name="Poehlein A."/>
            <person name="Guzman J."/>
            <person name="Daniel R."/>
            <person name="Vilcinskas A."/>
        </authorList>
    </citation>
    <scope>NUCLEOTIDE SEQUENCE</scope>
    <source>
        <strain evidence="2">MP11Mi</strain>
    </source>
</reference>
<dbReference type="Gene3D" id="2.130.10.10">
    <property type="entry name" value="YVTN repeat-like/Quinoprotein amine dehydrogenase"/>
    <property type="match status" value="1"/>
</dbReference>
<keyword evidence="1" id="KW-0732">Signal</keyword>
<dbReference type="AlphaFoldDB" id="A0AA97CXV5"/>
<gene>
    <name evidence="2" type="ORF">MP11Mi_29400</name>
</gene>
<dbReference type="SUPFAM" id="SSF50969">
    <property type="entry name" value="YVTN repeat-like/Quinoprotein amine dehydrogenase"/>
    <property type="match status" value="1"/>
</dbReference>
<feature type="signal peptide" evidence="1">
    <location>
        <begin position="1"/>
        <end position="22"/>
    </location>
</feature>
<evidence type="ECO:0000313" key="2">
    <source>
        <dbReference type="EMBL" id="WOC13832.1"/>
    </source>
</evidence>
<dbReference type="InterPro" id="IPR015943">
    <property type="entry name" value="WD40/YVTN_repeat-like_dom_sf"/>
</dbReference>
<evidence type="ECO:0008006" key="3">
    <source>
        <dbReference type="Google" id="ProtNLM"/>
    </source>
</evidence>
<dbReference type="InterPro" id="IPR011044">
    <property type="entry name" value="Quino_amine_DH_bsu"/>
</dbReference>
<protein>
    <recommendedName>
        <fullName evidence="3">Secreted protein</fullName>
    </recommendedName>
</protein>
<sequence>MDKSITLRLAAFAIAGAALLTACSGESDEEATSSPSEKSRATPRLVVAYDGGVRVLDGKSLEQVSDVDLDGFLRLNSAGDSRHVVVTTDDGFQVLDTGAWRESHGDHSHYFTASPRMTDIAFEGPKPGHVVVHDDTITLFFDGSGEAKTMPGDALSDGQPETVDYRAPHAHHGVAVKRADGTLVVSRGDEDSRTGVAIIGANGEAIATDDRCPGVHGEAAAADGALAFGCEDGILLVRGGEITKVTAPDKYARIGNQAGDDRSPVILGDYKTIPSDALGDDEIERPRKFSLTDTRTGQLRVVDLPASYSFRSLARGQDGEAVILGTDGALYVFDPATGRQIARHQVIGEWTEPAEWQEPMPLVEVLGGTAYVSDPATDTVIALDVLSGSEVARTSLDVNVTEAAVVTG</sequence>